<dbReference type="Gene3D" id="1.25.10.10">
    <property type="entry name" value="Leucine-rich Repeat Variant"/>
    <property type="match status" value="1"/>
</dbReference>
<dbReference type="Proteomes" id="UP001302662">
    <property type="component" value="Chromosome"/>
</dbReference>
<evidence type="ECO:0000313" key="1">
    <source>
        <dbReference type="EMBL" id="WNY27959.1"/>
    </source>
</evidence>
<protein>
    <recommendedName>
        <fullName evidence="3">HEAT repeat domain-containing protein</fullName>
    </recommendedName>
</protein>
<name>A0AA96V7F7_9EURY</name>
<accession>A0AA96V7F7</accession>
<dbReference type="KEGG" id="mees:MmiEs2_01380"/>
<dbReference type="GeneID" id="85196589"/>
<dbReference type="EMBL" id="CP131062">
    <property type="protein sequence ID" value="WNY27959.1"/>
    <property type="molecule type" value="Genomic_DNA"/>
</dbReference>
<gene>
    <name evidence="1" type="ORF">MmiEs2_01380</name>
</gene>
<dbReference type="InterPro" id="IPR011989">
    <property type="entry name" value="ARM-like"/>
</dbReference>
<reference evidence="1 2" key="1">
    <citation type="submission" date="2023-07" db="EMBL/GenBank/DDBJ databases">
        <title>Closed genome sequence of Methanimicrococcus sp. Es2.</title>
        <authorList>
            <person name="Protasov E."/>
            <person name="Platt K."/>
            <person name="Reeh H."/>
            <person name="Poehlein A."/>
            <person name="Daniel R."/>
            <person name="Brune A."/>
        </authorList>
    </citation>
    <scope>NUCLEOTIDE SEQUENCE [LARGE SCALE GENOMIC DNA]</scope>
    <source>
        <strain evidence="1 2">Es2</strain>
    </source>
</reference>
<dbReference type="SUPFAM" id="SSF48371">
    <property type="entry name" value="ARM repeat"/>
    <property type="match status" value="1"/>
</dbReference>
<dbReference type="AlphaFoldDB" id="A0AA96V7F7"/>
<evidence type="ECO:0000313" key="2">
    <source>
        <dbReference type="Proteomes" id="UP001302662"/>
    </source>
</evidence>
<dbReference type="InterPro" id="IPR016024">
    <property type="entry name" value="ARM-type_fold"/>
</dbReference>
<dbReference type="RefSeq" id="WP_316559527.1">
    <property type="nucleotide sequence ID" value="NZ_CP131062.1"/>
</dbReference>
<sequence length="249" mass="28147">MNSETDSLQDKLQFIRSIDFPTTEELSQLISFLEDPNENDFICAAVYPILQNVGKQAVDMLLPAFSETNEKLQIRFSYAFSQISETPAYIFESFLKSEIPRVRQNGILGFSLLNDRRFDSLLFDVLTTDSNPGTAYEAAAALSKGGPTALKYFETILENNPKTYMDSPTKIKSNPCDLNQCDLNQHGDSESYVLDEHVLAKVIELSGDIGNLDTIPYLEAYFNHSDERISRIAMESVQKIKSKFRNLKI</sequence>
<proteinExistence type="predicted"/>
<evidence type="ECO:0008006" key="3">
    <source>
        <dbReference type="Google" id="ProtNLM"/>
    </source>
</evidence>
<keyword evidence="2" id="KW-1185">Reference proteome</keyword>
<organism evidence="1 2">
    <name type="scientific">Methanimicrococcus stummii</name>
    <dbReference type="NCBI Taxonomy" id="3028294"/>
    <lineage>
        <taxon>Archaea</taxon>
        <taxon>Methanobacteriati</taxon>
        <taxon>Methanobacteriota</taxon>
        <taxon>Stenosarchaea group</taxon>
        <taxon>Methanomicrobia</taxon>
        <taxon>Methanosarcinales</taxon>
        <taxon>Methanosarcinaceae</taxon>
        <taxon>Methanimicrococcus</taxon>
    </lineage>
</organism>